<sequence>MKRLLLITALSLTICSCSSSGTKNKDTMGFFDKLFGKKGSTNKPKNQTSNIDKTSQIYIDYQNKLLETKQFYPFDRWRESYNDGLTQYTKQNCDKTKKVFDDLIASLIDLGGNGSEAQKKELFKTAIIKTNKLNDEIDGLIETGEREDLCELTDKITIACGLDPHKYGDGEGLASEWREW</sequence>
<evidence type="ECO:0000313" key="2">
    <source>
        <dbReference type="EMBL" id="TCC88249.1"/>
    </source>
</evidence>
<evidence type="ECO:0008006" key="4">
    <source>
        <dbReference type="Google" id="ProtNLM"/>
    </source>
</evidence>
<dbReference type="PROSITE" id="PS51257">
    <property type="entry name" value="PROKAR_LIPOPROTEIN"/>
    <property type="match status" value="1"/>
</dbReference>
<keyword evidence="1" id="KW-0732">Signal</keyword>
<dbReference type="AlphaFoldDB" id="A0A4R0MN85"/>
<feature type="signal peptide" evidence="1">
    <location>
        <begin position="1"/>
        <end position="20"/>
    </location>
</feature>
<protein>
    <recommendedName>
        <fullName evidence="4">Lipoprotein</fullName>
    </recommendedName>
</protein>
<organism evidence="2 3">
    <name type="scientific">Pedobacter frigiditerrae</name>
    <dbReference type="NCBI Taxonomy" id="2530452"/>
    <lineage>
        <taxon>Bacteria</taxon>
        <taxon>Pseudomonadati</taxon>
        <taxon>Bacteroidota</taxon>
        <taxon>Sphingobacteriia</taxon>
        <taxon>Sphingobacteriales</taxon>
        <taxon>Sphingobacteriaceae</taxon>
        <taxon>Pedobacter</taxon>
    </lineage>
</organism>
<evidence type="ECO:0000313" key="3">
    <source>
        <dbReference type="Proteomes" id="UP000292884"/>
    </source>
</evidence>
<name>A0A4R0MN85_9SPHI</name>
<evidence type="ECO:0000256" key="1">
    <source>
        <dbReference type="SAM" id="SignalP"/>
    </source>
</evidence>
<dbReference type="EMBL" id="SJSK01000006">
    <property type="protein sequence ID" value="TCC88249.1"/>
    <property type="molecule type" value="Genomic_DNA"/>
</dbReference>
<dbReference type="Proteomes" id="UP000292884">
    <property type="component" value="Unassembled WGS sequence"/>
</dbReference>
<reference evidence="2 3" key="1">
    <citation type="submission" date="2019-02" db="EMBL/GenBank/DDBJ databases">
        <title>Pedobacter sp. RP-1-13 sp. nov., isolated from Arctic soil.</title>
        <authorList>
            <person name="Dahal R.H."/>
        </authorList>
    </citation>
    <scope>NUCLEOTIDE SEQUENCE [LARGE SCALE GENOMIC DNA]</scope>
    <source>
        <strain evidence="2 3">RP-1-13</strain>
    </source>
</reference>
<gene>
    <name evidence="2" type="ORF">EZ428_21245</name>
</gene>
<feature type="chain" id="PRO_5020522748" description="Lipoprotein" evidence="1">
    <location>
        <begin position="21"/>
        <end position="180"/>
    </location>
</feature>
<proteinExistence type="predicted"/>
<keyword evidence="3" id="KW-1185">Reference proteome</keyword>
<accession>A0A4R0MN85</accession>
<comment type="caution">
    <text evidence="2">The sequence shown here is derived from an EMBL/GenBank/DDBJ whole genome shotgun (WGS) entry which is preliminary data.</text>
</comment>